<sequence length="93" mass="10695">MNKGSSLWRWKNYFIIGLIICEVAYFGIASYHKILGKIYCIKTICFVPAKLKVHLVTHLAGVIEPDNTLNSTQKTYFDRAYPIYSVCGVLNYR</sequence>
<dbReference type="AlphaFoldDB" id="A0A0V0GUS7"/>
<keyword evidence="1" id="KW-0472">Membrane</keyword>
<evidence type="ECO:0000313" key="2">
    <source>
        <dbReference type="EMBL" id="JAP11816.1"/>
    </source>
</evidence>
<organism evidence="2">
    <name type="scientific">Solanum chacoense</name>
    <name type="common">Chaco potato</name>
    <dbReference type="NCBI Taxonomy" id="4108"/>
    <lineage>
        <taxon>Eukaryota</taxon>
        <taxon>Viridiplantae</taxon>
        <taxon>Streptophyta</taxon>
        <taxon>Embryophyta</taxon>
        <taxon>Tracheophyta</taxon>
        <taxon>Spermatophyta</taxon>
        <taxon>Magnoliopsida</taxon>
        <taxon>eudicotyledons</taxon>
        <taxon>Gunneridae</taxon>
        <taxon>Pentapetalae</taxon>
        <taxon>asterids</taxon>
        <taxon>lamiids</taxon>
        <taxon>Solanales</taxon>
        <taxon>Solanaceae</taxon>
        <taxon>Solanoideae</taxon>
        <taxon>Solaneae</taxon>
        <taxon>Solanum</taxon>
    </lineage>
</organism>
<accession>A0A0V0GUS7</accession>
<reference evidence="2" key="1">
    <citation type="submission" date="2015-12" db="EMBL/GenBank/DDBJ databases">
        <title>Gene expression during late stages of embryo sac development: a critical building block for successful pollen-pistil interactions.</title>
        <authorList>
            <person name="Liu Y."/>
            <person name="Joly V."/>
            <person name="Sabar M."/>
            <person name="Matton D.P."/>
        </authorList>
    </citation>
    <scope>NUCLEOTIDE SEQUENCE</scope>
</reference>
<dbReference type="EMBL" id="GEDG01030644">
    <property type="protein sequence ID" value="JAP11816.1"/>
    <property type="molecule type" value="Transcribed_RNA"/>
</dbReference>
<keyword evidence="1" id="KW-0812">Transmembrane</keyword>
<name>A0A0V0GUS7_SOLCH</name>
<protein>
    <submittedName>
        <fullName evidence="2">Putative ovule protein</fullName>
    </submittedName>
</protein>
<keyword evidence="1" id="KW-1133">Transmembrane helix</keyword>
<evidence type="ECO:0000256" key="1">
    <source>
        <dbReference type="SAM" id="Phobius"/>
    </source>
</evidence>
<proteinExistence type="predicted"/>
<feature type="transmembrane region" description="Helical" evidence="1">
    <location>
        <begin position="12"/>
        <end position="31"/>
    </location>
</feature>